<organism evidence="1 2">
    <name type="scientific">Bacillus vallismortis</name>
    <dbReference type="NCBI Taxonomy" id="72361"/>
    <lineage>
        <taxon>Bacteria</taxon>
        <taxon>Bacillati</taxon>
        <taxon>Bacillota</taxon>
        <taxon>Bacilli</taxon>
        <taxon>Bacillales</taxon>
        <taxon>Bacillaceae</taxon>
        <taxon>Bacillus</taxon>
    </lineage>
</organism>
<dbReference type="Proteomes" id="UP001057348">
    <property type="component" value="Chromosome"/>
</dbReference>
<dbReference type="EMBL" id="CP092751">
    <property type="protein sequence ID" value="USP95352.1"/>
    <property type="molecule type" value="Genomic_DNA"/>
</dbReference>
<protein>
    <submittedName>
        <fullName evidence="1">Uncharacterized protein</fullName>
    </submittedName>
</protein>
<evidence type="ECO:0000313" key="1">
    <source>
        <dbReference type="EMBL" id="USP95352.1"/>
    </source>
</evidence>
<gene>
    <name evidence="1" type="ORF">MKF32_19465</name>
</gene>
<keyword evidence="2" id="KW-1185">Reference proteome</keyword>
<reference evidence="1" key="1">
    <citation type="submission" date="2022-02" db="EMBL/GenBank/DDBJ databases">
        <title>Draft Genome Sequence of Bacillus vallismortis Strain BL01, Isolated from Artemisia lerchiana Web. Roots.</title>
        <authorList>
            <person name="Chebotar V.K."/>
            <person name="Gancheva M.S."/>
            <person name="Chizhevskaya E.P."/>
            <person name="Komarova O.V."/>
            <person name="Baganova M.E."/>
            <person name="Zaplatkin A.N."/>
            <person name="Pishchik V.N."/>
        </authorList>
    </citation>
    <scope>NUCLEOTIDE SEQUENCE</scope>
    <source>
        <strain evidence="1">BL01</strain>
    </source>
</reference>
<evidence type="ECO:0000313" key="2">
    <source>
        <dbReference type="Proteomes" id="UP001057348"/>
    </source>
</evidence>
<accession>A0ABY4XZ72</accession>
<name>A0ABY4XZ72_BACVA</name>
<sequence length="119" mass="13973">MLNTKFYDGFEGESELALSDGENKIIMWNGYFETLLKALLDNNLEKEGIIKEYFYQEGWYDDSPWVIEDVQLTINQMKSFDVSKLDASDGFKKELVELVQEIIQFLEHVKNKTVVIEYD</sequence>
<proteinExistence type="predicted"/>
<dbReference type="RefSeq" id="WP_087992022.1">
    <property type="nucleotide sequence ID" value="NZ_CP092751.1"/>
</dbReference>